<dbReference type="AlphaFoldDB" id="A0A7Y4P0M8"/>
<accession>A0A7Y4P0M8</accession>
<dbReference type="EMBL" id="JABJRC010000003">
    <property type="protein sequence ID" value="NOL42048.1"/>
    <property type="molecule type" value="Genomic_DNA"/>
</dbReference>
<dbReference type="InterPro" id="IPR000757">
    <property type="entry name" value="Beta-glucanase-like"/>
</dbReference>
<dbReference type="Pfam" id="PF00722">
    <property type="entry name" value="Glyco_hydro_16"/>
    <property type="match status" value="1"/>
</dbReference>
<evidence type="ECO:0000313" key="2">
    <source>
        <dbReference type="EMBL" id="NOL42048.1"/>
    </source>
</evidence>
<dbReference type="InterPro" id="IPR013320">
    <property type="entry name" value="ConA-like_dom_sf"/>
</dbReference>
<dbReference type="CDD" id="cd00413">
    <property type="entry name" value="Glyco_hydrolase_16"/>
    <property type="match status" value="1"/>
</dbReference>
<organism evidence="2 3">
    <name type="scientific">Kribbella sandramycini</name>
    <dbReference type="NCBI Taxonomy" id="60450"/>
    <lineage>
        <taxon>Bacteria</taxon>
        <taxon>Bacillati</taxon>
        <taxon>Actinomycetota</taxon>
        <taxon>Actinomycetes</taxon>
        <taxon>Propionibacteriales</taxon>
        <taxon>Kribbellaceae</taxon>
        <taxon>Kribbella</taxon>
    </lineage>
</organism>
<dbReference type="GO" id="GO:0004553">
    <property type="term" value="F:hydrolase activity, hydrolyzing O-glycosyl compounds"/>
    <property type="evidence" value="ECO:0007669"/>
    <property type="project" value="InterPro"/>
</dbReference>
<feature type="domain" description="GH16" evidence="1">
    <location>
        <begin position="45"/>
        <end position="257"/>
    </location>
</feature>
<keyword evidence="3" id="KW-1185">Reference proteome</keyword>
<dbReference type="PROSITE" id="PS51762">
    <property type="entry name" value="GH16_2"/>
    <property type="match status" value="1"/>
</dbReference>
<sequence>MDRMTLDDGFDDATLDLSVWSPYYLPHWSSRAATAATYELGDSCLTLSIPPSQGLWCAGDHTPDLRVSGIQSGNYSGPVGSTVGQQPYRDGLLVREAQPPFWGWTPAGGRVELRARANLSPRSMAALWMIGLEDQPDHCAEICIMEVFGDAVAPGASAAVGMGLHSFRDPSTTEDFEAVRLPIDISEFHTYAVTWSDGLAVFSVDGTEVRRCTGAPTYPLQLMLAVFDFPDRSTGADTHLTPTFTIDHLRGSEHADQPSAALRWIVDDPQPSLIRLAAVQGTDVVGRDGARAT</sequence>
<protein>
    <submittedName>
        <fullName evidence="2">Glycoside hydrolase family 16 protein</fullName>
    </submittedName>
</protein>
<dbReference type="SUPFAM" id="SSF49899">
    <property type="entry name" value="Concanavalin A-like lectins/glucanases"/>
    <property type="match status" value="1"/>
</dbReference>
<name>A0A7Y4P0M8_9ACTN</name>
<comment type="caution">
    <text evidence="2">The sequence shown here is derived from an EMBL/GenBank/DDBJ whole genome shotgun (WGS) entry which is preliminary data.</text>
</comment>
<evidence type="ECO:0000313" key="3">
    <source>
        <dbReference type="Proteomes" id="UP000534306"/>
    </source>
</evidence>
<dbReference type="Proteomes" id="UP000534306">
    <property type="component" value="Unassembled WGS sequence"/>
</dbReference>
<dbReference type="GO" id="GO:0005975">
    <property type="term" value="P:carbohydrate metabolic process"/>
    <property type="evidence" value="ECO:0007669"/>
    <property type="project" value="InterPro"/>
</dbReference>
<evidence type="ECO:0000259" key="1">
    <source>
        <dbReference type="PROSITE" id="PS51762"/>
    </source>
</evidence>
<proteinExistence type="predicted"/>
<gene>
    <name evidence="2" type="ORF">HPO96_17520</name>
</gene>
<reference evidence="2 3" key="1">
    <citation type="submission" date="2020-05" db="EMBL/GenBank/DDBJ databases">
        <title>Genome sequence of Kribbella sandramycini ATCC 39419.</title>
        <authorList>
            <person name="Maclea K.S."/>
            <person name="Fair J.L."/>
        </authorList>
    </citation>
    <scope>NUCLEOTIDE SEQUENCE [LARGE SCALE GENOMIC DNA]</scope>
    <source>
        <strain evidence="2 3">ATCC 39419</strain>
    </source>
</reference>
<keyword evidence="2" id="KW-0378">Hydrolase</keyword>
<dbReference type="Gene3D" id="2.60.120.200">
    <property type="match status" value="1"/>
</dbReference>